<reference evidence="1" key="2">
    <citation type="submission" date="2025-09" db="UniProtKB">
        <authorList>
            <consortium name="Ensembl"/>
        </authorList>
    </citation>
    <scope>IDENTIFICATION</scope>
</reference>
<reference evidence="1" key="1">
    <citation type="submission" date="2025-08" db="UniProtKB">
        <authorList>
            <consortium name="Ensembl"/>
        </authorList>
    </citation>
    <scope>IDENTIFICATION</scope>
</reference>
<dbReference type="Gene3D" id="2.60.200.20">
    <property type="match status" value="1"/>
</dbReference>
<dbReference type="GO" id="GO:0008408">
    <property type="term" value="F:3'-5' exonuclease activity"/>
    <property type="evidence" value="ECO:0007669"/>
    <property type="project" value="InterPro"/>
</dbReference>
<name>A0A3Q4BT47_MOLML</name>
<evidence type="ECO:0008006" key="3">
    <source>
        <dbReference type="Google" id="ProtNLM"/>
    </source>
</evidence>
<dbReference type="Ensembl" id="ENSMMOT00000025045.1">
    <property type="protein sequence ID" value="ENSMMOP00000024632.1"/>
    <property type="gene ID" value="ENSMMOG00000018728.1"/>
</dbReference>
<dbReference type="PANTHER" id="PTHR21315:SF2">
    <property type="entry name" value="APRATAXIN AND PNK-LIKE FACTOR"/>
    <property type="match status" value="1"/>
</dbReference>
<dbReference type="GO" id="GO:0003906">
    <property type="term" value="F:DNA-(apurinic or apyrimidinic site) endonuclease activity"/>
    <property type="evidence" value="ECO:0007669"/>
    <property type="project" value="InterPro"/>
</dbReference>
<dbReference type="AlphaFoldDB" id="A0A3Q4BT47"/>
<dbReference type="SUPFAM" id="SSF49879">
    <property type="entry name" value="SMAD/FHA domain"/>
    <property type="match status" value="1"/>
</dbReference>
<evidence type="ECO:0000313" key="1">
    <source>
        <dbReference type="Ensembl" id="ENSMMOP00000024632.1"/>
    </source>
</evidence>
<dbReference type="PANTHER" id="PTHR21315">
    <property type="entry name" value="APRATAXIN AND PNK-LIKE FACTOR-RELATED"/>
    <property type="match status" value="1"/>
</dbReference>
<dbReference type="GO" id="GO:0005634">
    <property type="term" value="C:nucleus"/>
    <property type="evidence" value="ECO:0007669"/>
    <property type="project" value="TreeGrafter"/>
</dbReference>
<dbReference type="GO" id="GO:0006302">
    <property type="term" value="P:double-strand break repair"/>
    <property type="evidence" value="ECO:0007669"/>
    <property type="project" value="InterPro"/>
</dbReference>
<sequence>MSGFDLVPVDGGDPGGDPVHLPPGETILGRGPLLGVGDKRVSRYHGLLENLNGQLRLKPTHVNPCFVQSSLTDEPRPLQRNSWYPLHAGDLFSLLPGRLIYRVVATPRYPRRAVCAEIRTESHLLSNYSPPDGVGCSLPGLNVPPQTATNYRRIMVIFSLNPLFDLFFSKMYLFIHLFIFFKKKIIYSSLELGRWDRLAPQGYSRQRPLMSLRATSACRRPSQLLV</sequence>
<dbReference type="Proteomes" id="UP000261620">
    <property type="component" value="Unplaced"/>
</dbReference>
<keyword evidence="2" id="KW-1185">Reference proteome</keyword>
<evidence type="ECO:0000313" key="2">
    <source>
        <dbReference type="Proteomes" id="UP000261620"/>
    </source>
</evidence>
<protein>
    <recommendedName>
        <fullName evidence="3">PNK FHA domain-containing protein</fullName>
    </recommendedName>
</protein>
<proteinExistence type="predicted"/>
<dbReference type="FunFam" id="2.60.200.20:FF:000061">
    <property type="entry name" value="Zgc:165656 protein"/>
    <property type="match status" value="1"/>
</dbReference>
<dbReference type="InterPro" id="IPR008984">
    <property type="entry name" value="SMAD_FHA_dom_sf"/>
</dbReference>
<organism evidence="1 2">
    <name type="scientific">Mola mola</name>
    <name type="common">Ocean sunfish</name>
    <name type="synonym">Tetraodon mola</name>
    <dbReference type="NCBI Taxonomy" id="94237"/>
    <lineage>
        <taxon>Eukaryota</taxon>
        <taxon>Metazoa</taxon>
        <taxon>Chordata</taxon>
        <taxon>Craniata</taxon>
        <taxon>Vertebrata</taxon>
        <taxon>Euteleostomi</taxon>
        <taxon>Actinopterygii</taxon>
        <taxon>Neopterygii</taxon>
        <taxon>Teleostei</taxon>
        <taxon>Neoteleostei</taxon>
        <taxon>Acanthomorphata</taxon>
        <taxon>Eupercaria</taxon>
        <taxon>Tetraodontiformes</taxon>
        <taxon>Molidae</taxon>
        <taxon>Mola</taxon>
    </lineage>
</organism>
<dbReference type="InterPro" id="IPR039253">
    <property type="entry name" value="APLF"/>
</dbReference>
<accession>A0A3Q4BT47</accession>
<dbReference type="GO" id="GO:0035861">
    <property type="term" value="C:site of double-strand break"/>
    <property type="evidence" value="ECO:0007669"/>
    <property type="project" value="TreeGrafter"/>
</dbReference>